<dbReference type="Proteomes" id="UP000734854">
    <property type="component" value="Unassembled WGS sequence"/>
</dbReference>
<name>A0A8J5L0A3_ZINOF</name>
<accession>A0A8J5L0A3</accession>
<dbReference type="EMBL" id="JACMSC010000009">
    <property type="protein sequence ID" value="KAG6506104.1"/>
    <property type="molecule type" value="Genomic_DNA"/>
</dbReference>
<gene>
    <name evidence="1" type="ORF">ZIOFF_031419</name>
</gene>
<evidence type="ECO:0000313" key="1">
    <source>
        <dbReference type="EMBL" id="KAG6506104.1"/>
    </source>
</evidence>
<sequence length="226" mass="25392">MWRRSIQTLGRCSASSDAAALLWRSLDRRSLSSEATSSVDSIILRSLKEHYFQVSKMTPPPKVNPPAGYSIVKSALDRDGPVLRRTCKEEEISISVMRLANILPSGAADDKGDNSISLFLHVDVSKPGQEKSIQFLCGLYPDAVGIHSVSLRPKVAGTSNMTKFEGRVFQELDLKIRNAFHIFIHTRGVDEKLFPFLQAWLYVKDHRTLMRWFKSVGSFMNQPKPA</sequence>
<dbReference type="AlphaFoldDB" id="A0A8J5L0A3"/>
<keyword evidence="2" id="KW-1185">Reference proteome</keyword>
<dbReference type="OrthoDB" id="278212at2759"/>
<protein>
    <recommendedName>
        <fullName evidence="3">Mitochondrial glycoprotein family protein</fullName>
    </recommendedName>
</protein>
<comment type="caution">
    <text evidence="1">The sequence shown here is derived from an EMBL/GenBank/DDBJ whole genome shotgun (WGS) entry which is preliminary data.</text>
</comment>
<evidence type="ECO:0008006" key="3">
    <source>
        <dbReference type="Google" id="ProtNLM"/>
    </source>
</evidence>
<dbReference type="InterPro" id="IPR003428">
    <property type="entry name" value="MAM33"/>
</dbReference>
<dbReference type="PANTHER" id="PTHR31365">
    <property type="entry name" value="EXPRESSED PROTEIN"/>
    <property type="match status" value="1"/>
</dbReference>
<reference evidence="1 2" key="1">
    <citation type="submission" date="2020-08" db="EMBL/GenBank/DDBJ databases">
        <title>Plant Genome Project.</title>
        <authorList>
            <person name="Zhang R.-G."/>
        </authorList>
    </citation>
    <scope>NUCLEOTIDE SEQUENCE [LARGE SCALE GENOMIC DNA]</scope>
    <source>
        <tissue evidence="1">Rhizome</tissue>
    </source>
</reference>
<organism evidence="1 2">
    <name type="scientific">Zingiber officinale</name>
    <name type="common">Ginger</name>
    <name type="synonym">Amomum zingiber</name>
    <dbReference type="NCBI Taxonomy" id="94328"/>
    <lineage>
        <taxon>Eukaryota</taxon>
        <taxon>Viridiplantae</taxon>
        <taxon>Streptophyta</taxon>
        <taxon>Embryophyta</taxon>
        <taxon>Tracheophyta</taxon>
        <taxon>Spermatophyta</taxon>
        <taxon>Magnoliopsida</taxon>
        <taxon>Liliopsida</taxon>
        <taxon>Zingiberales</taxon>
        <taxon>Zingiberaceae</taxon>
        <taxon>Zingiber</taxon>
    </lineage>
</organism>
<dbReference type="GO" id="GO:0005759">
    <property type="term" value="C:mitochondrial matrix"/>
    <property type="evidence" value="ECO:0007669"/>
    <property type="project" value="InterPro"/>
</dbReference>
<dbReference type="Pfam" id="PF02330">
    <property type="entry name" value="MAM33"/>
    <property type="match status" value="1"/>
</dbReference>
<evidence type="ECO:0000313" key="2">
    <source>
        <dbReference type="Proteomes" id="UP000734854"/>
    </source>
</evidence>
<dbReference type="PANTHER" id="PTHR31365:SF2">
    <property type="entry name" value="OS01G0771100 PROTEIN"/>
    <property type="match status" value="1"/>
</dbReference>
<proteinExistence type="predicted"/>